<feature type="domain" description="C2" evidence="2">
    <location>
        <begin position="272"/>
        <end position="406"/>
    </location>
</feature>
<dbReference type="InterPro" id="IPR000008">
    <property type="entry name" value="C2_dom"/>
</dbReference>
<organism evidence="3">
    <name type="scientific">Chromera velia CCMP2878</name>
    <dbReference type="NCBI Taxonomy" id="1169474"/>
    <lineage>
        <taxon>Eukaryota</taxon>
        <taxon>Sar</taxon>
        <taxon>Alveolata</taxon>
        <taxon>Colpodellida</taxon>
        <taxon>Chromeraceae</taxon>
        <taxon>Chromera</taxon>
    </lineage>
</organism>
<reference evidence="3" key="1">
    <citation type="submission" date="2014-11" db="EMBL/GenBank/DDBJ databases">
        <title>Molecular phylogeny of cliff fern family Woodsiaceae with morphological implications.</title>
        <authorList>
            <person name="Shao Y.-Z."/>
            <person name="Wei R."/>
            <person name="Zhang X.-C."/>
        </authorList>
    </citation>
    <scope>NUCLEOTIDE SEQUENCE</scope>
</reference>
<dbReference type="CDD" id="cd00030">
    <property type="entry name" value="C2"/>
    <property type="match status" value="1"/>
</dbReference>
<proteinExistence type="predicted"/>
<feature type="compositionally biased region" description="Low complexity" evidence="1">
    <location>
        <begin position="42"/>
        <end position="53"/>
    </location>
</feature>
<dbReference type="PROSITE" id="PS50004">
    <property type="entry name" value="C2"/>
    <property type="match status" value="1"/>
</dbReference>
<dbReference type="InterPro" id="IPR052299">
    <property type="entry name" value="CEP76"/>
</dbReference>
<evidence type="ECO:0000256" key="1">
    <source>
        <dbReference type="SAM" id="MobiDB-lite"/>
    </source>
</evidence>
<evidence type="ECO:0000313" key="3">
    <source>
        <dbReference type="EMBL" id="CUC09381.1"/>
    </source>
</evidence>
<dbReference type="Gene3D" id="2.60.40.150">
    <property type="entry name" value="C2 domain"/>
    <property type="match status" value="1"/>
</dbReference>
<evidence type="ECO:0000259" key="2">
    <source>
        <dbReference type="PROSITE" id="PS50004"/>
    </source>
</evidence>
<protein>
    <recommendedName>
        <fullName evidence="2">C2 domain-containing protein</fullName>
    </recommendedName>
</protein>
<dbReference type="VEuPathDB" id="CryptoDB:Cvel_19305"/>
<dbReference type="AlphaFoldDB" id="A0A0K6S6U9"/>
<feature type="compositionally biased region" description="Polar residues" evidence="1">
    <location>
        <begin position="58"/>
        <end position="69"/>
    </location>
</feature>
<feature type="region of interest" description="Disordered" evidence="1">
    <location>
        <begin position="579"/>
        <end position="600"/>
    </location>
</feature>
<gene>
    <name evidence="3" type="ORF">Cvel_19305.t2.CR1</name>
</gene>
<accession>A0A0K6S6U9</accession>
<dbReference type="SMART" id="SM00239">
    <property type="entry name" value="C2"/>
    <property type="match status" value="1"/>
</dbReference>
<feature type="compositionally biased region" description="Low complexity" evidence="1">
    <location>
        <begin position="105"/>
        <end position="117"/>
    </location>
</feature>
<dbReference type="PANTHER" id="PTHR46436:SF2">
    <property type="entry name" value="CHROMOSOME UNDETERMINED SCAFFOLD_119, WHOLE GENOME SHOTGUN SEQUENCE"/>
    <property type="match status" value="1"/>
</dbReference>
<sequence length="852" mass="96039">MAGVGLNDEELEPRVVVRSQKARVQSFSMDAEGQVVDPPTRLGSSSLSLSVSGEGLGRQSSSIRSQETSLADARPVRQPEGATTSTGAGRGREEAGVAEEMENYSGDSDTSSSGSSDIETGFARGRWRRRGRNNNIARMKEYFKNKLMNNPDIVDFPGRVSLSYAGLKEHVLVFDAFKRSDAHLDDEDEDKVKQLSVSFPRINFWKKPFERTIPFLSEVQKEKREAIATKEKKATYDFRFKGTKTELENSYFTVKIFEQPPWGGLGRAQENLIGTALYSLKSVHEIGIFSGTVKKITCDDLPITDVDTASTDPFVKVKWDGLVQQTQVRNNTLRPVYNQTFYFPVRFISPKVFTDETMLVFELLDKGPVTLSVWDEDENTSDFLGADKKDDDVDPKEEDRKLKQQIKRQPWLKKESVRVLKQDKVALGALQTALRGDRTPTISFEAFFYPDLFLESHQLERDDKTNAEDEVIVKAKEKWDESFDTWSKEDYTSFAPDLGQKRDFSPCTVHHQTKELVALTDFLASITSPETLSNAPNMLRWMASITFLESINRKTNDLRPWSNPSFMLSRRSVERHTARLGASQERDGSMQKRNTTVGDDDDLMLKKTDVHLVKDLSLPEDELERINRGPHAVVNSLKKKSTGVKTVQLRYLEGVIASNVKIPGSFKDEINKSQDFKTMRETEIPKMKLRKGHAFAGFPLRWSSAEFERMSSILKDDDRFMKMIGREGVSDAALQGILLGSVQIPSLDSAETSLECGDSLVEGTLGTRRTTGDSMETLGRGDGGRAEADTREIAEGLELHSRPSKHGYLWASHSGEGDAETVVPEREEEVEGSRQVGEFERFTEVSRRMRTW</sequence>
<dbReference type="SUPFAM" id="SSF49562">
    <property type="entry name" value="C2 domain (Calcium/lipid-binding domain, CaLB)"/>
    <property type="match status" value="1"/>
</dbReference>
<name>A0A0K6S6U9_9ALVE</name>
<feature type="region of interest" description="Disordered" evidence="1">
    <location>
        <begin position="765"/>
        <end position="787"/>
    </location>
</feature>
<feature type="region of interest" description="Disordered" evidence="1">
    <location>
        <begin position="812"/>
        <end position="835"/>
    </location>
</feature>
<dbReference type="InterPro" id="IPR035892">
    <property type="entry name" value="C2_domain_sf"/>
</dbReference>
<dbReference type="EMBL" id="CDMZ01000722">
    <property type="protein sequence ID" value="CUC09381.1"/>
    <property type="molecule type" value="Genomic_DNA"/>
</dbReference>
<feature type="region of interest" description="Disordered" evidence="1">
    <location>
        <begin position="20"/>
        <end position="126"/>
    </location>
</feature>
<dbReference type="Pfam" id="PF00168">
    <property type="entry name" value="C2"/>
    <property type="match status" value="1"/>
</dbReference>
<dbReference type="PANTHER" id="PTHR46436">
    <property type="entry name" value="CENTROSOMAL PROTEIN OF 76 KDA"/>
    <property type="match status" value="1"/>
</dbReference>